<dbReference type="InterPro" id="IPR011993">
    <property type="entry name" value="PH-like_dom_sf"/>
</dbReference>
<dbReference type="PANTHER" id="PTHR16290">
    <property type="entry name" value="TRANSCRIPTION FACTOR SMIF DECAPPING ENZYME DCP1"/>
    <property type="match status" value="1"/>
</dbReference>
<sequence>MDSNRSRTHADMNFSVIKRYVPSLQQILAIAASASVYVLTPDNSETGAEWKRADIEGTLFVCELDFDAGRHCIVVLNRKGRDNLIILSEEIENVEITAEFLTLRFNSNGEARILGFFLQCSMCSGEDICALIKGHWEIAKQSQGYSRIIYGESEAESIGLESEYNQIGLRFSL</sequence>
<evidence type="ECO:0000256" key="1">
    <source>
        <dbReference type="ARBA" id="ARBA00004496"/>
    </source>
</evidence>
<dbReference type="PANTHER" id="PTHR16290:SF0">
    <property type="entry name" value="DECAPPING PROTEIN 1, ISOFORM A"/>
    <property type="match status" value="1"/>
</dbReference>
<comment type="subcellular location">
    <subcellularLocation>
        <location evidence="1">Cytoplasm</location>
    </subcellularLocation>
</comment>
<dbReference type="GO" id="GO:0003729">
    <property type="term" value="F:mRNA binding"/>
    <property type="evidence" value="ECO:0007669"/>
    <property type="project" value="TreeGrafter"/>
</dbReference>
<protein>
    <submittedName>
        <fullName evidence="5">Putative dcp1 superfamily decapping enzyme</fullName>
    </submittedName>
</protein>
<dbReference type="AlphaFoldDB" id="A0A420H9M8"/>
<name>A0A420H9M8_9PEZI</name>
<dbReference type="GO" id="GO:0000932">
    <property type="term" value="C:P-body"/>
    <property type="evidence" value="ECO:0007669"/>
    <property type="project" value="TreeGrafter"/>
</dbReference>
<keyword evidence="4" id="KW-0507">mRNA processing</keyword>
<keyword evidence="3" id="KW-0963">Cytoplasm</keyword>
<dbReference type="GO" id="GO:0008047">
    <property type="term" value="F:enzyme activator activity"/>
    <property type="evidence" value="ECO:0007669"/>
    <property type="project" value="InterPro"/>
</dbReference>
<dbReference type="GO" id="GO:0006397">
    <property type="term" value="P:mRNA processing"/>
    <property type="evidence" value="ECO:0007669"/>
    <property type="project" value="UniProtKB-KW"/>
</dbReference>
<dbReference type="OrthoDB" id="255837at2759"/>
<dbReference type="Proteomes" id="UP000285405">
    <property type="component" value="Unassembled WGS sequence"/>
</dbReference>
<proteinExistence type="inferred from homology"/>
<comment type="similarity">
    <text evidence="2">Belongs to the DCP1 family.</text>
</comment>
<organism evidence="5 6">
    <name type="scientific">Golovinomyces cichoracearum</name>
    <dbReference type="NCBI Taxonomy" id="62708"/>
    <lineage>
        <taxon>Eukaryota</taxon>
        <taxon>Fungi</taxon>
        <taxon>Dikarya</taxon>
        <taxon>Ascomycota</taxon>
        <taxon>Pezizomycotina</taxon>
        <taxon>Leotiomycetes</taxon>
        <taxon>Erysiphales</taxon>
        <taxon>Erysiphaceae</taxon>
        <taxon>Golovinomyces</taxon>
    </lineage>
</organism>
<evidence type="ECO:0000313" key="5">
    <source>
        <dbReference type="EMBL" id="RKF54118.1"/>
    </source>
</evidence>
<dbReference type="EMBL" id="MCBR01021462">
    <property type="protein sequence ID" value="RKF54118.1"/>
    <property type="molecule type" value="Genomic_DNA"/>
</dbReference>
<dbReference type="InterPro" id="IPR010334">
    <property type="entry name" value="Dcp1"/>
</dbReference>
<accession>A0A420H9M8</accession>
<gene>
    <name evidence="5" type="ORF">GcC1_214043</name>
</gene>
<reference evidence="5 6" key="1">
    <citation type="journal article" date="2018" name="BMC Genomics">
        <title>Comparative genome analyses reveal sequence features reflecting distinct modes of host-adaptation between dicot and monocot powdery mildew.</title>
        <authorList>
            <person name="Wu Y."/>
            <person name="Ma X."/>
            <person name="Pan Z."/>
            <person name="Kale S.D."/>
            <person name="Song Y."/>
            <person name="King H."/>
            <person name="Zhang Q."/>
            <person name="Presley C."/>
            <person name="Deng X."/>
            <person name="Wei C.I."/>
            <person name="Xiao S."/>
        </authorList>
    </citation>
    <scope>NUCLEOTIDE SEQUENCE [LARGE SCALE GENOMIC DNA]</scope>
    <source>
        <strain evidence="5">UCSC1</strain>
    </source>
</reference>
<comment type="caution">
    <text evidence="5">The sequence shown here is derived from an EMBL/GenBank/DDBJ whole genome shotgun (WGS) entry which is preliminary data.</text>
</comment>
<evidence type="ECO:0000256" key="3">
    <source>
        <dbReference type="ARBA" id="ARBA00022490"/>
    </source>
</evidence>
<evidence type="ECO:0000256" key="2">
    <source>
        <dbReference type="ARBA" id="ARBA00008778"/>
    </source>
</evidence>
<evidence type="ECO:0000313" key="6">
    <source>
        <dbReference type="Proteomes" id="UP000285405"/>
    </source>
</evidence>
<evidence type="ECO:0000256" key="4">
    <source>
        <dbReference type="ARBA" id="ARBA00022664"/>
    </source>
</evidence>
<dbReference type="Pfam" id="PF06058">
    <property type="entry name" value="DCP1"/>
    <property type="match status" value="1"/>
</dbReference>
<dbReference type="GO" id="GO:0031087">
    <property type="term" value="P:deadenylation-independent decapping of nuclear-transcribed mRNA"/>
    <property type="evidence" value="ECO:0007669"/>
    <property type="project" value="TreeGrafter"/>
</dbReference>
<dbReference type="SUPFAM" id="SSF50729">
    <property type="entry name" value="PH domain-like"/>
    <property type="match status" value="1"/>
</dbReference>
<dbReference type="Gene3D" id="2.30.29.30">
    <property type="entry name" value="Pleckstrin-homology domain (PH domain)/Phosphotyrosine-binding domain (PTB)"/>
    <property type="match status" value="1"/>
</dbReference>
<dbReference type="GO" id="GO:0000290">
    <property type="term" value="P:deadenylation-dependent decapping of nuclear-transcribed mRNA"/>
    <property type="evidence" value="ECO:0007669"/>
    <property type="project" value="InterPro"/>
</dbReference>